<dbReference type="AlphaFoldDB" id="A0A7D9JV68"/>
<dbReference type="InterPro" id="IPR002893">
    <property type="entry name" value="Znf_MYND"/>
</dbReference>
<gene>
    <name evidence="1" type="ORF">PACLA_8A088582</name>
</gene>
<protein>
    <submittedName>
        <fullName evidence="1">Uncharacterized protein</fullName>
    </submittedName>
</protein>
<accession>A0A7D9JV68</accession>
<dbReference type="OrthoDB" id="265717at2759"/>
<dbReference type="SUPFAM" id="SSF144232">
    <property type="entry name" value="HIT/MYND zinc finger-like"/>
    <property type="match status" value="1"/>
</dbReference>
<feature type="non-terminal residue" evidence="1">
    <location>
        <position position="1"/>
    </location>
</feature>
<comment type="caution">
    <text evidence="1">The sequence shown here is derived from an EMBL/GenBank/DDBJ whole genome shotgun (WGS) entry which is preliminary data.</text>
</comment>
<keyword evidence="2" id="KW-1185">Reference proteome</keyword>
<dbReference type="EMBL" id="CACRXK020022608">
    <property type="protein sequence ID" value="CAB4036980.1"/>
    <property type="molecule type" value="Genomic_DNA"/>
</dbReference>
<dbReference type="Gene3D" id="6.10.140.2220">
    <property type="match status" value="1"/>
</dbReference>
<evidence type="ECO:0000313" key="2">
    <source>
        <dbReference type="Proteomes" id="UP001152795"/>
    </source>
</evidence>
<dbReference type="Proteomes" id="UP001152795">
    <property type="component" value="Unassembled WGS sequence"/>
</dbReference>
<reference evidence="1" key="1">
    <citation type="submission" date="2020-04" db="EMBL/GenBank/DDBJ databases">
        <authorList>
            <person name="Alioto T."/>
            <person name="Alioto T."/>
            <person name="Gomez Garrido J."/>
        </authorList>
    </citation>
    <scope>NUCLEOTIDE SEQUENCE</scope>
    <source>
        <strain evidence="1">A484AB</strain>
    </source>
</reference>
<dbReference type="Gene3D" id="1.10.220.160">
    <property type="match status" value="1"/>
</dbReference>
<evidence type="ECO:0000313" key="1">
    <source>
        <dbReference type="EMBL" id="CAB4036980.1"/>
    </source>
</evidence>
<organism evidence="1 2">
    <name type="scientific">Paramuricea clavata</name>
    <name type="common">Red gorgonian</name>
    <name type="synonym">Violescent sea-whip</name>
    <dbReference type="NCBI Taxonomy" id="317549"/>
    <lineage>
        <taxon>Eukaryota</taxon>
        <taxon>Metazoa</taxon>
        <taxon>Cnidaria</taxon>
        <taxon>Anthozoa</taxon>
        <taxon>Octocorallia</taxon>
        <taxon>Malacalcyonacea</taxon>
        <taxon>Plexauridae</taxon>
        <taxon>Paramuricea</taxon>
    </lineage>
</organism>
<name>A0A7D9JV68_PARCT</name>
<dbReference type="PROSITE" id="PS50865">
    <property type="entry name" value="ZF_MYND_2"/>
    <property type="match status" value="1"/>
</dbReference>
<proteinExistence type="predicted"/>
<sequence>MENLEKLQLKVEELLYKNDVDVLLQAAEKLKYEKIEELKEKSRGQVINLVRRWLQEIVEGIESPTAKNQLLSDVFLTLGGCPELAPEYEQLKSQQEKQLLEMQAKIDKLEIGVNDKSAKVKVISSENASVIEVPSSTRALLRRDFKISGQIGDPGQAEKLTYISLNHQIESGLKRKYTEDEIVDAVIRAISPHTSLRSYIETMPDLGLPQLQKILRIHYCEKTASELYQQLTTMCQKPKESVQQFLLRIMDARNIVVFASKEADFNYGSQLIQNTFLKALETGVRDEYLTTSLRLILRKDGVSDEELMRSINELASQKTERENKLGLTERLSAKSPKVSSVEGAKGKKGTSPEASEKQDLLAEIKGIKSELSSLTAKVEEQVSKTNAPFQPRYPRGCPKCWTFSQSLPTKEGEKRTGGISEGQEMAKNIEQTSPQCAFCKKLQVHDTILCCKQCKAVYSCDRECRRKHWHDHKPTCVALQSINHKDMKDNTDLEFFATHLTPSQQNKLVQIIGRKCIVLGKLDNKEVNVLWDTRAQVSMVSERFLRQNHPIKQIRSLSELVETDLKLTAANGSVIPYIGWVELAFTLSSKNTQ</sequence>